<sequence length="85" mass="9208">MHLSSVASRDEGVAQAVRLASIEAVRSRFDPPRGAPMPADHGVAREAAASAGSFFDERRWLARAPAASPRRLGRGPRPLFSFSFF</sequence>
<proteinExistence type="predicted"/>
<protein>
    <submittedName>
        <fullName evidence="1">Uncharacterized protein</fullName>
    </submittedName>
</protein>
<evidence type="ECO:0000313" key="1">
    <source>
        <dbReference type="EMBL" id="SFE14746.1"/>
    </source>
</evidence>
<reference evidence="2" key="1">
    <citation type="submission" date="2016-10" db="EMBL/GenBank/DDBJ databases">
        <authorList>
            <person name="Varghese N."/>
            <person name="Submissions S."/>
        </authorList>
    </citation>
    <scope>NUCLEOTIDE SEQUENCE [LARGE SCALE GENOMIC DNA]</scope>
    <source>
        <strain evidence="2">ATCC 25963</strain>
    </source>
</reference>
<accession>A0A1I1Y5A4</accession>
<keyword evidence="2" id="KW-1185">Reference proteome</keyword>
<gene>
    <name evidence="1" type="ORF">SAMN02745121_03175</name>
</gene>
<dbReference type="EMBL" id="FOMX01000009">
    <property type="protein sequence ID" value="SFE14746.1"/>
    <property type="molecule type" value="Genomic_DNA"/>
</dbReference>
<name>A0A1I1Y5A4_9BACT</name>
<dbReference type="Proteomes" id="UP000199400">
    <property type="component" value="Unassembled WGS sequence"/>
</dbReference>
<dbReference type="AlphaFoldDB" id="A0A1I1Y5A4"/>
<evidence type="ECO:0000313" key="2">
    <source>
        <dbReference type="Proteomes" id="UP000199400"/>
    </source>
</evidence>
<organism evidence="1 2">
    <name type="scientific">Nannocystis exedens</name>
    <dbReference type="NCBI Taxonomy" id="54"/>
    <lineage>
        <taxon>Bacteria</taxon>
        <taxon>Pseudomonadati</taxon>
        <taxon>Myxococcota</taxon>
        <taxon>Polyangia</taxon>
        <taxon>Nannocystales</taxon>
        <taxon>Nannocystaceae</taxon>
        <taxon>Nannocystis</taxon>
    </lineage>
</organism>